<dbReference type="RefSeq" id="WP_169624298.1">
    <property type="nucleotide sequence ID" value="NZ_JABBNT010000002.1"/>
</dbReference>
<sequence>MNDTEKAMSNPIEMQTTRDGDDRFADPRFWEGCLGKRVTGYLVDLLVFGAIWFALGVVAVLSLGLLAPVTAFLWAILPLAYHTLMVSGRGATIGQRFAGLRVVDASTGENPSLIQAFLLACLFYISLSFAMLPLLYVLFDAKDRFLHDLISNTRTLRAENL</sequence>
<evidence type="ECO:0000256" key="6">
    <source>
        <dbReference type="SAM" id="Phobius"/>
    </source>
</evidence>
<keyword evidence="3 6" id="KW-0812">Transmembrane</keyword>
<dbReference type="AlphaFoldDB" id="A0A7Y0DYJ3"/>
<evidence type="ECO:0000256" key="5">
    <source>
        <dbReference type="ARBA" id="ARBA00023136"/>
    </source>
</evidence>
<dbReference type="PANTHER" id="PTHR36115:SF4">
    <property type="entry name" value="MEMBRANE PROTEIN"/>
    <property type="match status" value="1"/>
</dbReference>
<evidence type="ECO:0000256" key="2">
    <source>
        <dbReference type="ARBA" id="ARBA00022475"/>
    </source>
</evidence>
<protein>
    <submittedName>
        <fullName evidence="8">RDD family protein</fullName>
    </submittedName>
</protein>
<keyword evidence="4 6" id="KW-1133">Transmembrane helix</keyword>
<dbReference type="EMBL" id="JABBNT010000002">
    <property type="protein sequence ID" value="NMM43982.1"/>
    <property type="molecule type" value="Genomic_DNA"/>
</dbReference>
<keyword evidence="5 6" id="KW-0472">Membrane</keyword>
<keyword evidence="9" id="KW-1185">Reference proteome</keyword>
<comment type="subcellular location">
    <subcellularLocation>
        <location evidence="1">Cell membrane</location>
        <topology evidence="1">Multi-pass membrane protein</topology>
    </subcellularLocation>
</comment>
<dbReference type="GO" id="GO:0005886">
    <property type="term" value="C:plasma membrane"/>
    <property type="evidence" value="ECO:0007669"/>
    <property type="project" value="UniProtKB-SubCell"/>
</dbReference>
<dbReference type="InterPro" id="IPR051791">
    <property type="entry name" value="Pra-immunoreactive"/>
</dbReference>
<dbReference type="PANTHER" id="PTHR36115">
    <property type="entry name" value="PROLINE-RICH ANTIGEN HOMOLOG-RELATED"/>
    <property type="match status" value="1"/>
</dbReference>
<evidence type="ECO:0000256" key="4">
    <source>
        <dbReference type="ARBA" id="ARBA00022989"/>
    </source>
</evidence>
<gene>
    <name evidence="8" type="ORF">HH303_05810</name>
</gene>
<feature type="transmembrane region" description="Helical" evidence="6">
    <location>
        <begin position="45"/>
        <end position="77"/>
    </location>
</feature>
<keyword evidence="2" id="KW-1003">Cell membrane</keyword>
<proteinExistence type="predicted"/>
<feature type="domain" description="RDD" evidence="7">
    <location>
        <begin position="34"/>
        <end position="152"/>
    </location>
</feature>
<organism evidence="8 9">
    <name type="scientific">Pacificispira spongiicola</name>
    <dbReference type="NCBI Taxonomy" id="2729598"/>
    <lineage>
        <taxon>Bacteria</taxon>
        <taxon>Pseudomonadati</taxon>
        <taxon>Pseudomonadota</taxon>
        <taxon>Alphaproteobacteria</taxon>
        <taxon>Rhodospirillales</taxon>
        <taxon>Rhodospirillaceae</taxon>
        <taxon>Pacificispira</taxon>
    </lineage>
</organism>
<evidence type="ECO:0000313" key="8">
    <source>
        <dbReference type="EMBL" id="NMM43982.1"/>
    </source>
</evidence>
<name>A0A7Y0DYJ3_9PROT</name>
<accession>A0A7Y0DYJ3</accession>
<evidence type="ECO:0000256" key="3">
    <source>
        <dbReference type="ARBA" id="ARBA00022692"/>
    </source>
</evidence>
<evidence type="ECO:0000313" key="9">
    <source>
        <dbReference type="Proteomes" id="UP000539372"/>
    </source>
</evidence>
<dbReference type="Proteomes" id="UP000539372">
    <property type="component" value="Unassembled WGS sequence"/>
</dbReference>
<evidence type="ECO:0000256" key="1">
    <source>
        <dbReference type="ARBA" id="ARBA00004651"/>
    </source>
</evidence>
<reference evidence="8 9" key="1">
    <citation type="submission" date="2020-04" db="EMBL/GenBank/DDBJ databases">
        <title>Rhodospirillaceae bacterium KN72 isolated from deep sea.</title>
        <authorList>
            <person name="Zhang D.-C."/>
        </authorList>
    </citation>
    <scope>NUCLEOTIDE SEQUENCE [LARGE SCALE GENOMIC DNA]</scope>
    <source>
        <strain evidence="8 9">KN72</strain>
    </source>
</reference>
<dbReference type="InterPro" id="IPR010432">
    <property type="entry name" value="RDD"/>
</dbReference>
<dbReference type="Pfam" id="PF06271">
    <property type="entry name" value="RDD"/>
    <property type="match status" value="1"/>
</dbReference>
<comment type="caution">
    <text evidence="8">The sequence shown here is derived from an EMBL/GenBank/DDBJ whole genome shotgun (WGS) entry which is preliminary data.</text>
</comment>
<feature type="transmembrane region" description="Helical" evidence="6">
    <location>
        <begin position="113"/>
        <end position="139"/>
    </location>
</feature>
<evidence type="ECO:0000259" key="7">
    <source>
        <dbReference type="Pfam" id="PF06271"/>
    </source>
</evidence>